<comment type="subcellular location">
    <subcellularLocation>
        <location evidence="5 6">Cytoplasm</location>
    </subcellularLocation>
</comment>
<evidence type="ECO:0000256" key="3">
    <source>
        <dbReference type="ARBA" id="ARBA00022801"/>
    </source>
</evidence>
<comment type="catalytic activity">
    <reaction evidence="5 6">
        <text>Exonucleolytic cleavage in either 5'- to 3'- or 3'- to 5'-direction to yield nucleoside 5'-phosphates.</text>
        <dbReference type="EC" id="3.1.11.6"/>
    </reaction>
</comment>
<evidence type="ECO:0000313" key="10">
    <source>
        <dbReference type="Proteomes" id="UP001620461"/>
    </source>
</evidence>
<feature type="domain" description="Exonuclease VII large subunit C-terminal" evidence="7">
    <location>
        <begin position="136"/>
        <end position="450"/>
    </location>
</feature>
<dbReference type="EC" id="3.1.11.6" evidence="5"/>
<dbReference type="EMBL" id="JADIKJ010000007">
    <property type="protein sequence ID" value="MFK2900266.1"/>
    <property type="molecule type" value="Genomic_DNA"/>
</dbReference>
<dbReference type="CDD" id="cd04489">
    <property type="entry name" value="ExoVII_LU_OBF"/>
    <property type="match status" value="1"/>
</dbReference>
<protein>
    <recommendedName>
        <fullName evidence="5">Exodeoxyribonuclease 7 large subunit</fullName>
        <ecNumber evidence="5">3.1.11.6</ecNumber>
    </recommendedName>
    <alternativeName>
        <fullName evidence="5">Exodeoxyribonuclease VII large subunit</fullName>
        <shortName evidence="5">Exonuclease VII large subunit</shortName>
    </alternativeName>
</protein>
<keyword evidence="4 5" id="KW-0269">Exonuclease</keyword>
<dbReference type="InterPro" id="IPR020579">
    <property type="entry name" value="Exonuc_VII_lsu_C"/>
</dbReference>
<dbReference type="Pfam" id="PF02601">
    <property type="entry name" value="Exonuc_VII_L"/>
    <property type="match status" value="1"/>
</dbReference>
<keyword evidence="2 5" id="KW-0540">Nuclease</keyword>
<dbReference type="Pfam" id="PF13742">
    <property type="entry name" value="tRNA_anti_2"/>
    <property type="match status" value="1"/>
</dbReference>
<keyword evidence="3 5" id="KW-0378">Hydrolase</keyword>
<dbReference type="Proteomes" id="UP001620461">
    <property type="component" value="Unassembled WGS sequence"/>
</dbReference>
<keyword evidence="10" id="KW-1185">Reference proteome</keyword>
<sequence length="455" mass="50999">MHAPDDFRDDAGGQPPRHILTPSTLNRLVRGLLEDALPLVWIEGELSNVARPASGHLYFTLKDSAAQVRCAMFKPKTSWLRFKPADGMHVLIRARVGLYEARGEFQLVAEHMEPAGEGALQREFERLKAQLDAEGLFAQEHKRALPRFARRIGVITSATGAAIRDVLSVLARRWPLVEVEVLPVPVQGREAPPAIVAMLRKASGCGRYDVLLLARGGGSLEDLWAFNDEQVARAIYASTVPVVSAVGHEIDISIADFVADLRAPTPSAAAELLVPDALALRRHLEQLGKRVVAIQERQLHMHSQRVDHLLRCLQLQRPQTRLARDRERLRQLHRRLLGARLARLGQKTVLLDRLHARLLAQHPRRQLALLRQQLEQHRLHLQRMTAHKLERERLGLQQCARAMHAVSPLATLERGYAILFDADGKVVRSAQHVAIDTPLRARLADGELTVRVSEK</sequence>
<accession>A0ABW8JJ52</accession>
<evidence type="ECO:0000256" key="1">
    <source>
        <dbReference type="ARBA" id="ARBA00022490"/>
    </source>
</evidence>
<organism evidence="9 10">
    <name type="scientific">Dyella jejuensis</name>
    <dbReference type="NCBI Taxonomy" id="1432009"/>
    <lineage>
        <taxon>Bacteria</taxon>
        <taxon>Pseudomonadati</taxon>
        <taxon>Pseudomonadota</taxon>
        <taxon>Gammaproteobacteria</taxon>
        <taxon>Lysobacterales</taxon>
        <taxon>Rhodanobacteraceae</taxon>
        <taxon>Dyella</taxon>
    </lineage>
</organism>
<dbReference type="NCBIfam" id="TIGR00237">
    <property type="entry name" value="xseA"/>
    <property type="match status" value="1"/>
</dbReference>
<feature type="domain" description="OB-fold nucleic acid binding" evidence="8">
    <location>
        <begin position="23"/>
        <end position="113"/>
    </location>
</feature>
<dbReference type="InterPro" id="IPR003753">
    <property type="entry name" value="Exonuc_VII_L"/>
</dbReference>
<dbReference type="HAMAP" id="MF_00378">
    <property type="entry name" value="Exonuc_7_L"/>
    <property type="match status" value="1"/>
</dbReference>
<evidence type="ECO:0000259" key="7">
    <source>
        <dbReference type="Pfam" id="PF02601"/>
    </source>
</evidence>
<proteinExistence type="inferred from homology"/>
<name>A0ABW8JJ52_9GAMM</name>
<evidence type="ECO:0000256" key="4">
    <source>
        <dbReference type="ARBA" id="ARBA00022839"/>
    </source>
</evidence>
<gene>
    <name evidence="5" type="primary">xseA</name>
    <name evidence="9" type="ORF">ISP15_07965</name>
</gene>
<reference evidence="9 10" key="1">
    <citation type="submission" date="2020-10" db="EMBL/GenBank/DDBJ databases">
        <title>Phylogeny of dyella-like bacteria.</title>
        <authorList>
            <person name="Fu J."/>
        </authorList>
    </citation>
    <scope>NUCLEOTIDE SEQUENCE [LARGE SCALE GENOMIC DNA]</scope>
    <source>
        <strain evidence="9 10">JP1</strain>
    </source>
</reference>
<evidence type="ECO:0000313" key="9">
    <source>
        <dbReference type="EMBL" id="MFK2900266.1"/>
    </source>
</evidence>
<dbReference type="RefSeq" id="WP_404546713.1">
    <property type="nucleotide sequence ID" value="NZ_JADIKJ010000007.1"/>
</dbReference>
<comment type="subunit">
    <text evidence="5">Heterooligomer composed of large and small subunits.</text>
</comment>
<evidence type="ECO:0000256" key="2">
    <source>
        <dbReference type="ARBA" id="ARBA00022722"/>
    </source>
</evidence>
<dbReference type="PANTHER" id="PTHR30008:SF0">
    <property type="entry name" value="EXODEOXYRIBONUCLEASE 7 LARGE SUBUNIT"/>
    <property type="match status" value="1"/>
</dbReference>
<comment type="function">
    <text evidence="5">Bidirectionally degrades single-stranded DNA into large acid-insoluble oligonucleotides, which are then degraded further into small acid-soluble oligonucleotides.</text>
</comment>
<evidence type="ECO:0000256" key="5">
    <source>
        <dbReference type="HAMAP-Rule" id="MF_00378"/>
    </source>
</evidence>
<comment type="caution">
    <text evidence="9">The sequence shown here is derived from an EMBL/GenBank/DDBJ whole genome shotgun (WGS) entry which is preliminary data.</text>
</comment>
<keyword evidence="1 5" id="KW-0963">Cytoplasm</keyword>
<evidence type="ECO:0000256" key="6">
    <source>
        <dbReference type="RuleBase" id="RU004355"/>
    </source>
</evidence>
<comment type="similarity">
    <text evidence="5 6">Belongs to the XseA family.</text>
</comment>
<dbReference type="InterPro" id="IPR025824">
    <property type="entry name" value="OB-fold_nuc-bd_dom"/>
</dbReference>
<dbReference type="PANTHER" id="PTHR30008">
    <property type="entry name" value="EXODEOXYRIBONUCLEASE 7 LARGE SUBUNIT"/>
    <property type="match status" value="1"/>
</dbReference>
<evidence type="ECO:0000259" key="8">
    <source>
        <dbReference type="Pfam" id="PF13742"/>
    </source>
</evidence>